<keyword evidence="1" id="KW-0472">Membrane</keyword>
<evidence type="ECO:0000256" key="1">
    <source>
        <dbReference type="SAM" id="Phobius"/>
    </source>
</evidence>
<reference evidence="5" key="1">
    <citation type="submission" date="2011-05" db="EMBL/GenBank/DDBJ databases">
        <title>The genome sequence of Vittaforma corneae strain ATCC 50505.</title>
        <authorList>
            <consortium name="The Broad Institute Genome Sequencing Platform"/>
            <person name="Cuomo C."/>
            <person name="Didier E."/>
            <person name="Bowers L."/>
            <person name="Young S.K."/>
            <person name="Zeng Q."/>
            <person name="Gargeya S."/>
            <person name="Fitzgerald M."/>
            <person name="Haas B."/>
            <person name="Abouelleil A."/>
            <person name="Alvarado L."/>
            <person name="Arachchi H.M."/>
            <person name="Berlin A."/>
            <person name="Chapman S.B."/>
            <person name="Gearin G."/>
            <person name="Goldberg J."/>
            <person name="Griggs A."/>
            <person name="Gujja S."/>
            <person name="Hansen M."/>
            <person name="Heiman D."/>
            <person name="Howarth C."/>
            <person name="Larimer J."/>
            <person name="Lui A."/>
            <person name="MacDonald P.J.P."/>
            <person name="McCowen C."/>
            <person name="Montmayeur A."/>
            <person name="Murphy C."/>
            <person name="Neiman D."/>
            <person name="Pearson M."/>
            <person name="Priest M."/>
            <person name="Roberts A."/>
            <person name="Saif S."/>
            <person name="Shea T."/>
            <person name="Sisk P."/>
            <person name="Stolte C."/>
            <person name="Sykes S."/>
            <person name="Wortman J."/>
            <person name="Nusbaum C."/>
            <person name="Birren B."/>
        </authorList>
    </citation>
    <scope>NUCLEOTIDE SEQUENCE [LARGE SCALE GENOMIC DNA]</scope>
    <source>
        <strain evidence="5">ATCC 50505</strain>
    </source>
</reference>
<dbReference type="GeneID" id="19881269"/>
<evidence type="ECO:0000313" key="5">
    <source>
        <dbReference type="Proteomes" id="UP000011082"/>
    </source>
</evidence>
<dbReference type="Proteomes" id="UP000011082">
    <property type="component" value="Unassembled WGS sequence"/>
</dbReference>
<feature type="signal peptide" evidence="2">
    <location>
        <begin position="1"/>
        <end position="17"/>
    </location>
</feature>
<gene>
    <name evidence="4" type="ORF">VICG_00552</name>
</gene>
<protein>
    <recommendedName>
        <fullName evidence="3">GOLD domain-containing protein</fullName>
    </recommendedName>
</protein>
<dbReference type="HOGENOM" id="CLU_122466_0_0_1"/>
<feature type="transmembrane region" description="Helical" evidence="1">
    <location>
        <begin position="148"/>
        <end position="169"/>
    </location>
</feature>
<dbReference type="InParanoid" id="L2GNI2"/>
<keyword evidence="5" id="KW-1185">Reference proteome</keyword>
<dbReference type="AlphaFoldDB" id="L2GNI2"/>
<dbReference type="EMBL" id="JH370132">
    <property type="protein sequence ID" value="ELA42453.1"/>
    <property type="molecule type" value="Genomic_DNA"/>
</dbReference>
<dbReference type="OrthoDB" id="2194158at2759"/>
<feature type="domain" description="GOLD" evidence="3">
    <location>
        <begin position="15"/>
        <end position="164"/>
    </location>
</feature>
<feature type="chain" id="PRO_5003960150" description="GOLD domain-containing protein" evidence="2">
    <location>
        <begin position="18"/>
        <end position="182"/>
    </location>
</feature>
<dbReference type="OMA" id="WARILMI"/>
<evidence type="ECO:0000259" key="3">
    <source>
        <dbReference type="Pfam" id="PF01105"/>
    </source>
</evidence>
<sequence>MFLFVLFSLILARQIEIKPQGTFEFYDLVTKNEIYKFKYSTQGDVDVSLIDPKGRTIFTDSVKSAALFTNVSSEGKIKVIVKNKTKLPIDFSYKSPDPNKELLGHLGYVKDVDLVSELARLLDQLITDQSKQITRTYEHQKMVASSRFWARILMISELVMTAIAVYVIHKDFVGMFEKKQTL</sequence>
<proteinExistence type="predicted"/>
<keyword evidence="2" id="KW-0732">Signal</keyword>
<dbReference type="RefSeq" id="XP_007604004.1">
    <property type="nucleotide sequence ID" value="XM_007603942.1"/>
</dbReference>
<accession>L2GNI2</accession>
<dbReference type="VEuPathDB" id="MicrosporidiaDB:VICG_00552"/>
<keyword evidence="1" id="KW-0812">Transmembrane</keyword>
<evidence type="ECO:0000313" key="4">
    <source>
        <dbReference type="EMBL" id="ELA42453.1"/>
    </source>
</evidence>
<keyword evidence="1" id="KW-1133">Transmembrane helix</keyword>
<dbReference type="InterPro" id="IPR009038">
    <property type="entry name" value="GOLD_dom"/>
</dbReference>
<evidence type="ECO:0000256" key="2">
    <source>
        <dbReference type="SAM" id="SignalP"/>
    </source>
</evidence>
<dbReference type="Pfam" id="PF01105">
    <property type="entry name" value="EMP24_GP25L"/>
    <property type="match status" value="1"/>
</dbReference>
<name>L2GNI2_VITCO</name>
<organism evidence="4 5">
    <name type="scientific">Vittaforma corneae (strain ATCC 50505)</name>
    <name type="common">Microsporidian parasite</name>
    <name type="synonym">Nosema corneum</name>
    <dbReference type="NCBI Taxonomy" id="993615"/>
    <lineage>
        <taxon>Eukaryota</taxon>
        <taxon>Fungi</taxon>
        <taxon>Fungi incertae sedis</taxon>
        <taxon>Microsporidia</taxon>
        <taxon>Nosematidae</taxon>
        <taxon>Vittaforma</taxon>
    </lineage>
</organism>